<sequence length="226" mass="24460">MLASAEEIRPRLLYEGVAEAIRDSIFDHRLPPGSAIDELALSRHYGVSRTPVREAIKVLVRDGLLDLRMFSGCSVVTPGRTELVQVLDVLALVDGFVLQRLVDLPRARLRQLLDSWQALATATPPRAVWRGFCAAARASLASPVFAAASRNLEQQLRLAVGPGFAEIDRELSPASRLALGAALVAGDLSEVDRLARLHHGFFRNALLAALPVIPGEQPAILEDIPA</sequence>
<feature type="domain" description="HTH gntR-type" evidence="4">
    <location>
        <begin position="11"/>
        <end position="78"/>
    </location>
</feature>
<comment type="caution">
    <text evidence="5">The sequence shown here is derived from an EMBL/GenBank/DDBJ whole genome shotgun (WGS) entry which is preliminary data.</text>
</comment>
<dbReference type="SMART" id="SM00345">
    <property type="entry name" value="HTH_GNTR"/>
    <property type="match status" value="1"/>
</dbReference>
<dbReference type="InterPro" id="IPR036388">
    <property type="entry name" value="WH-like_DNA-bd_sf"/>
</dbReference>
<dbReference type="Gene3D" id="1.10.10.10">
    <property type="entry name" value="Winged helix-like DNA-binding domain superfamily/Winged helix DNA-binding domain"/>
    <property type="match status" value="1"/>
</dbReference>
<dbReference type="InterPro" id="IPR036390">
    <property type="entry name" value="WH_DNA-bd_sf"/>
</dbReference>
<dbReference type="InterPro" id="IPR000524">
    <property type="entry name" value="Tscrpt_reg_HTH_GntR"/>
</dbReference>
<dbReference type="RefSeq" id="WP_170160155.1">
    <property type="nucleotide sequence ID" value="NZ_RBXP01000011.1"/>
</dbReference>
<dbReference type="GO" id="GO:0003677">
    <property type="term" value="F:DNA binding"/>
    <property type="evidence" value="ECO:0007669"/>
    <property type="project" value="UniProtKB-KW"/>
</dbReference>
<dbReference type="SUPFAM" id="SSF46785">
    <property type="entry name" value="Winged helix' DNA-binding domain"/>
    <property type="match status" value="1"/>
</dbReference>
<evidence type="ECO:0000256" key="2">
    <source>
        <dbReference type="ARBA" id="ARBA00023125"/>
    </source>
</evidence>
<organism evidence="5 6">
    <name type="scientific">Azonexus fungiphilus</name>
    <dbReference type="NCBI Taxonomy" id="146940"/>
    <lineage>
        <taxon>Bacteria</taxon>
        <taxon>Pseudomonadati</taxon>
        <taxon>Pseudomonadota</taxon>
        <taxon>Betaproteobacteria</taxon>
        <taxon>Rhodocyclales</taxon>
        <taxon>Azonexaceae</taxon>
        <taxon>Azonexus</taxon>
    </lineage>
</organism>
<name>A0A495WHK3_9RHOO</name>
<dbReference type="Pfam" id="PF00392">
    <property type="entry name" value="GntR"/>
    <property type="match status" value="1"/>
</dbReference>
<dbReference type="PROSITE" id="PS50949">
    <property type="entry name" value="HTH_GNTR"/>
    <property type="match status" value="1"/>
</dbReference>
<dbReference type="PANTHER" id="PTHR43537">
    <property type="entry name" value="TRANSCRIPTIONAL REGULATOR, GNTR FAMILY"/>
    <property type="match status" value="1"/>
</dbReference>
<dbReference type="AlphaFoldDB" id="A0A495WHK3"/>
<reference evidence="5 6" key="1">
    <citation type="submission" date="2018-10" db="EMBL/GenBank/DDBJ databases">
        <title>Genomic Encyclopedia of Type Strains, Phase IV (KMG-IV): sequencing the most valuable type-strain genomes for metagenomic binning, comparative biology and taxonomic classification.</title>
        <authorList>
            <person name="Goeker M."/>
        </authorList>
    </citation>
    <scope>NUCLEOTIDE SEQUENCE [LARGE SCALE GENOMIC DNA]</scope>
    <source>
        <strain evidence="5 6">DSM 23841</strain>
    </source>
</reference>
<evidence type="ECO:0000256" key="3">
    <source>
        <dbReference type="ARBA" id="ARBA00023163"/>
    </source>
</evidence>
<proteinExistence type="predicted"/>
<keyword evidence="1" id="KW-0805">Transcription regulation</keyword>
<keyword evidence="2 5" id="KW-0238">DNA-binding</keyword>
<evidence type="ECO:0000313" key="5">
    <source>
        <dbReference type="EMBL" id="RKT60849.1"/>
    </source>
</evidence>
<dbReference type="EMBL" id="RBXP01000011">
    <property type="protein sequence ID" value="RKT60849.1"/>
    <property type="molecule type" value="Genomic_DNA"/>
</dbReference>
<evidence type="ECO:0000259" key="4">
    <source>
        <dbReference type="PROSITE" id="PS50949"/>
    </source>
</evidence>
<evidence type="ECO:0000313" key="6">
    <source>
        <dbReference type="Proteomes" id="UP000270626"/>
    </source>
</evidence>
<accession>A0A495WHK3</accession>
<dbReference type="GO" id="GO:0003700">
    <property type="term" value="F:DNA-binding transcription factor activity"/>
    <property type="evidence" value="ECO:0007669"/>
    <property type="project" value="InterPro"/>
</dbReference>
<gene>
    <name evidence="5" type="ORF">DFR40_0996</name>
</gene>
<keyword evidence="6" id="KW-1185">Reference proteome</keyword>
<dbReference type="CDD" id="cd07377">
    <property type="entry name" value="WHTH_GntR"/>
    <property type="match status" value="1"/>
</dbReference>
<dbReference type="Proteomes" id="UP000270626">
    <property type="component" value="Unassembled WGS sequence"/>
</dbReference>
<keyword evidence="3" id="KW-0804">Transcription</keyword>
<evidence type="ECO:0000256" key="1">
    <source>
        <dbReference type="ARBA" id="ARBA00023015"/>
    </source>
</evidence>
<protein>
    <submittedName>
        <fullName evidence="5">DNA-binding GntR family transcriptional regulator</fullName>
    </submittedName>
</protein>
<dbReference type="PANTHER" id="PTHR43537:SF5">
    <property type="entry name" value="UXU OPERON TRANSCRIPTIONAL REGULATOR"/>
    <property type="match status" value="1"/>
</dbReference>